<sequence>MKVMKAFAILSCLAAFMLVGCGKKEVILENDYYVQIDEEPEETNNEGQYVYNVEGIDEKGNKKVVYFYVEEPYEIGTVLRVPRSVEGYTGDPEVVEADDLSDEIKEKLHL</sequence>
<evidence type="ECO:0000313" key="3">
    <source>
        <dbReference type="Proteomes" id="UP000648182"/>
    </source>
</evidence>
<feature type="signal peptide" evidence="1">
    <location>
        <begin position="1"/>
        <end position="20"/>
    </location>
</feature>
<dbReference type="Pfam" id="PF06486">
    <property type="entry name" value="DUF1093"/>
    <property type="match status" value="1"/>
</dbReference>
<evidence type="ECO:0000313" key="2">
    <source>
        <dbReference type="EMBL" id="MBD8005782.1"/>
    </source>
</evidence>
<proteinExistence type="predicted"/>
<feature type="chain" id="PRO_5045957598" evidence="1">
    <location>
        <begin position="21"/>
        <end position="110"/>
    </location>
</feature>
<dbReference type="Proteomes" id="UP000648182">
    <property type="component" value="Unassembled WGS sequence"/>
</dbReference>
<protein>
    <submittedName>
        <fullName evidence="2">DUF1093 domain-containing protein</fullName>
    </submittedName>
</protein>
<keyword evidence="3" id="KW-1185">Reference proteome</keyword>
<keyword evidence="1" id="KW-0732">Signal</keyword>
<organism evidence="2 3">
    <name type="scientific">Bacillus norwichensis</name>
    <dbReference type="NCBI Taxonomy" id="2762217"/>
    <lineage>
        <taxon>Bacteria</taxon>
        <taxon>Bacillati</taxon>
        <taxon>Bacillota</taxon>
        <taxon>Bacilli</taxon>
        <taxon>Bacillales</taxon>
        <taxon>Bacillaceae</taxon>
        <taxon>Bacillus</taxon>
    </lineage>
</organism>
<gene>
    <name evidence="2" type="ORF">H9631_11905</name>
</gene>
<evidence type="ECO:0000256" key="1">
    <source>
        <dbReference type="SAM" id="SignalP"/>
    </source>
</evidence>
<dbReference type="SUPFAM" id="SSF159121">
    <property type="entry name" value="BC4932-like"/>
    <property type="match status" value="1"/>
</dbReference>
<reference evidence="2 3" key="1">
    <citation type="submission" date="2020-08" db="EMBL/GenBank/DDBJ databases">
        <title>A Genomic Blueprint of the Chicken Gut Microbiome.</title>
        <authorList>
            <person name="Gilroy R."/>
            <person name="Ravi A."/>
            <person name="Getino M."/>
            <person name="Pursley I."/>
            <person name="Horton D.L."/>
            <person name="Alikhan N.-F."/>
            <person name="Baker D."/>
            <person name="Gharbi K."/>
            <person name="Hall N."/>
            <person name="Watson M."/>
            <person name="Adriaenssens E.M."/>
            <person name="Foster-Nyarko E."/>
            <person name="Jarju S."/>
            <person name="Secka A."/>
            <person name="Antonio M."/>
            <person name="Oren A."/>
            <person name="Chaudhuri R."/>
            <person name="La Ragione R.M."/>
            <person name="Hildebrand F."/>
            <person name="Pallen M.J."/>
        </authorList>
    </citation>
    <scope>NUCLEOTIDE SEQUENCE [LARGE SCALE GENOMIC DNA]</scope>
    <source>
        <strain evidence="2 3">Sa1BUA2</strain>
    </source>
</reference>
<dbReference type="Gene3D" id="2.40.50.480">
    <property type="match status" value="1"/>
</dbReference>
<dbReference type="RefSeq" id="WP_191813037.1">
    <property type="nucleotide sequence ID" value="NZ_JACSPV010000018.1"/>
</dbReference>
<name>A0ABR8VM29_9BACI</name>
<dbReference type="InterPro" id="IPR036166">
    <property type="entry name" value="YxeA-like_sf"/>
</dbReference>
<dbReference type="InterPro" id="IPR006542">
    <property type="entry name" value="DUF1093"/>
</dbReference>
<dbReference type="PROSITE" id="PS51257">
    <property type="entry name" value="PROKAR_LIPOPROTEIN"/>
    <property type="match status" value="1"/>
</dbReference>
<comment type="caution">
    <text evidence="2">The sequence shown here is derived from an EMBL/GenBank/DDBJ whole genome shotgun (WGS) entry which is preliminary data.</text>
</comment>
<dbReference type="EMBL" id="JACSPV010000018">
    <property type="protein sequence ID" value="MBD8005782.1"/>
    <property type="molecule type" value="Genomic_DNA"/>
</dbReference>
<accession>A0ABR8VM29</accession>